<comment type="caution">
    <text evidence="3">The sequence shown here is derived from an EMBL/GenBank/DDBJ whole genome shotgun (WGS) entry which is preliminary data.</text>
</comment>
<evidence type="ECO:0000313" key="4">
    <source>
        <dbReference type="Proteomes" id="UP001159405"/>
    </source>
</evidence>
<reference evidence="3 4" key="1">
    <citation type="submission" date="2022-05" db="EMBL/GenBank/DDBJ databases">
        <authorList>
            <consortium name="Genoscope - CEA"/>
            <person name="William W."/>
        </authorList>
    </citation>
    <scope>NUCLEOTIDE SEQUENCE [LARGE SCALE GENOMIC DNA]</scope>
</reference>
<dbReference type="SUPFAM" id="SSF49899">
    <property type="entry name" value="Concanavalin A-like lectins/glucanases"/>
    <property type="match status" value="1"/>
</dbReference>
<dbReference type="InterPro" id="IPR016186">
    <property type="entry name" value="C-type_lectin-like/link_sf"/>
</dbReference>
<protein>
    <recommendedName>
        <fullName evidence="2">C-type lectin domain-containing protein</fullName>
    </recommendedName>
</protein>
<dbReference type="EMBL" id="CALNXK010000073">
    <property type="protein sequence ID" value="CAH3144230.1"/>
    <property type="molecule type" value="Genomic_DNA"/>
</dbReference>
<dbReference type="InterPro" id="IPR016187">
    <property type="entry name" value="CTDL_fold"/>
</dbReference>
<keyword evidence="4" id="KW-1185">Reference proteome</keyword>
<dbReference type="SUPFAM" id="SSF56436">
    <property type="entry name" value="C-type lectin-like"/>
    <property type="match status" value="2"/>
</dbReference>
<evidence type="ECO:0000256" key="1">
    <source>
        <dbReference type="ARBA" id="ARBA00023157"/>
    </source>
</evidence>
<feature type="domain" description="C-type lectin" evidence="2">
    <location>
        <begin position="377"/>
        <end position="442"/>
    </location>
</feature>
<dbReference type="Proteomes" id="UP001159405">
    <property type="component" value="Unassembled WGS sequence"/>
</dbReference>
<gene>
    <name evidence="3" type="ORF">PLOB_00043863</name>
</gene>
<feature type="domain" description="C-type lectin" evidence="2">
    <location>
        <begin position="116"/>
        <end position="179"/>
    </location>
</feature>
<dbReference type="SMART" id="SM00034">
    <property type="entry name" value="CLECT"/>
    <property type="match status" value="2"/>
</dbReference>
<proteinExistence type="predicted"/>
<dbReference type="PROSITE" id="PS50041">
    <property type="entry name" value="C_TYPE_LECTIN_2"/>
    <property type="match status" value="2"/>
</dbReference>
<evidence type="ECO:0000313" key="3">
    <source>
        <dbReference type="EMBL" id="CAH3144230.1"/>
    </source>
</evidence>
<dbReference type="Pfam" id="PF00059">
    <property type="entry name" value="Lectin_C"/>
    <property type="match status" value="3"/>
</dbReference>
<evidence type="ECO:0000259" key="2">
    <source>
        <dbReference type="PROSITE" id="PS50041"/>
    </source>
</evidence>
<keyword evidence="1" id="KW-1015">Disulfide bond</keyword>
<accession>A0ABN8PJ79</accession>
<dbReference type="InterPro" id="IPR001304">
    <property type="entry name" value="C-type_lectin-like"/>
</dbReference>
<dbReference type="InterPro" id="IPR018378">
    <property type="entry name" value="C-type_lectin_CS"/>
</dbReference>
<dbReference type="InterPro" id="IPR050111">
    <property type="entry name" value="C-type_lectin/snaclec_domain"/>
</dbReference>
<sequence>MCGKVGFAAINSDHAFKPLFSAGKPPIGAWFHAAVVWDRATNEVNLYINGTKVGTSVVQEHWYLIDRSHLVHHIGLKADTDETLHGYLGDLMVLGKALNETGIKRISDDYEKDRGIWIGLHDVTGSGLYRWSDSTDVVYTKWASGQPDRRYNSQECVTIMYDRSGYWEDINCNLQLPFIWHLTLELIPAVCELNVETQDDCPVDICIHKRALPDGWFQFGTKVYKKFSEKSTWKQAKQICQANGGNLVTIQSESENKFIFEMFVQNKTNTTQDQYNVIAHWKLDGTDHDITLVNGAEYVKEDGKNHLYLSEAGAHATTPARNFRDGSFTIASWCGHQAAVNSYLPSRMEDCYLQLLIRTIHYNLYSNRDDYRTDRGVWIGLNDTTGSGSYKWEDNTTLVYTKWANGEPDRRYNIQDCVTRKDDGSGHWEDINCYHHLPFICQKNA</sequence>
<dbReference type="InterPro" id="IPR013320">
    <property type="entry name" value="ConA-like_dom_sf"/>
</dbReference>
<dbReference type="PROSITE" id="PS00615">
    <property type="entry name" value="C_TYPE_LECTIN_1"/>
    <property type="match status" value="1"/>
</dbReference>
<dbReference type="Gene3D" id="3.10.100.10">
    <property type="entry name" value="Mannose-Binding Protein A, subunit A"/>
    <property type="match status" value="3"/>
</dbReference>
<dbReference type="Pfam" id="PF13385">
    <property type="entry name" value="Laminin_G_3"/>
    <property type="match status" value="1"/>
</dbReference>
<dbReference type="PANTHER" id="PTHR22803">
    <property type="entry name" value="MANNOSE, PHOSPHOLIPASE, LECTIN RECEPTOR RELATED"/>
    <property type="match status" value="1"/>
</dbReference>
<organism evidence="3 4">
    <name type="scientific">Porites lobata</name>
    <dbReference type="NCBI Taxonomy" id="104759"/>
    <lineage>
        <taxon>Eukaryota</taxon>
        <taxon>Metazoa</taxon>
        <taxon>Cnidaria</taxon>
        <taxon>Anthozoa</taxon>
        <taxon>Hexacorallia</taxon>
        <taxon>Scleractinia</taxon>
        <taxon>Fungiina</taxon>
        <taxon>Poritidae</taxon>
        <taxon>Porites</taxon>
    </lineage>
</organism>
<name>A0ABN8PJ79_9CNID</name>